<dbReference type="GO" id="GO:0005669">
    <property type="term" value="C:transcription factor TFIID complex"/>
    <property type="evidence" value="ECO:0007669"/>
    <property type="project" value="InterPro"/>
</dbReference>
<dbReference type="AlphaFoldDB" id="F1L2A3"/>
<dbReference type="InterPro" id="IPR009072">
    <property type="entry name" value="Histone-fold"/>
</dbReference>
<sequence>MAEYNGQQMNQGYGVGEMGQSPATMQRMQAQHPSPQQQNTHMMQGAQMLPQVPQQQIMTQVPQQQVMAQVSQQQVMAQVPQQQVMVQASQQQMMMQSSQPMQMPACTSMSIHQMAPQMGVTSMIPQQGVALMNQSGQMPQQGGGQGQLVQGTDQMLGAPPSQQQQTQPQTHMIGTSMGQQQMITQMGQQPQQHAIMQPSQQLMQLQPITSQQSMVQNQSPVGFAHPTQPRPPNANYQQTAPLHRLPTPRYPTLSPENVSHNANIYRPAMQRGPMTPRVMGQSSAIRQALGHLPSTSSAPCMSTTSVGHSTPPSSSRILEKDVLEALIKSVDPMETVEEDVSEALIQLVDEFVNDLVDQSARVAKHRNSAKMETKDVQFVLEKRMKLVAPPDSSQVATQTAEHNPYAKQPGSEAHRQRMALIKKFVQKP</sequence>
<evidence type="ECO:0000256" key="4">
    <source>
        <dbReference type="ARBA" id="ARBA00023015"/>
    </source>
</evidence>
<feature type="region of interest" description="Disordered" evidence="7">
    <location>
        <begin position="292"/>
        <end position="315"/>
    </location>
</feature>
<protein>
    <recommendedName>
        <fullName evidence="3">Transcription initiation factor TFIID subunit 12</fullName>
    </recommendedName>
</protein>
<comment type="similarity">
    <text evidence="2">Belongs to the TAF12 family.</text>
</comment>
<name>F1L2A3_ASCSU</name>
<dbReference type="InterPro" id="IPR003228">
    <property type="entry name" value="TFIID_TAF12_dom"/>
</dbReference>
<keyword evidence="6" id="KW-0539">Nucleus</keyword>
<dbReference type="GO" id="GO:0003677">
    <property type="term" value="F:DNA binding"/>
    <property type="evidence" value="ECO:0007669"/>
    <property type="project" value="TreeGrafter"/>
</dbReference>
<dbReference type="GO" id="GO:0046982">
    <property type="term" value="F:protein heterodimerization activity"/>
    <property type="evidence" value="ECO:0007669"/>
    <property type="project" value="InterPro"/>
</dbReference>
<dbReference type="PANTHER" id="PTHR12264:SF21">
    <property type="entry name" value="TRANSCRIPTION INITIATION FACTOR TFIID SUBUNIT 12"/>
    <property type="match status" value="1"/>
</dbReference>
<evidence type="ECO:0000256" key="6">
    <source>
        <dbReference type="ARBA" id="ARBA00023242"/>
    </source>
</evidence>
<evidence type="ECO:0000256" key="5">
    <source>
        <dbReference type="ARBA" id="ARBA00023163"/>
    </source>
</evidence>
<feature type="compositionally biased region" description="Polar residues" evidence="7">
    <location>
        <begin position="1"/>
        <end position="11"/>
    </location>
</feature>
<proteinExistence type="evidence at transcript level"/>
<feature type="region of interest" description="Disordered" evidence="7">
    <location>
        <begin position="224"/>
        <end position="255"/>
    </location>
</feature>
<dbReference type="GO" id="GO:0017025">
    <property type="term" value="F:TBP-class protein binding"/>
    <property type="evidence" value="ECO:0007669"/>
    <property type="project" value="TreeGrafter"/>
</dbReference>
<keyword evidence="9" id="KW-0648">Protein biosynthesis</keyword>
<evidence type="ECO:0000256" key="2">
    <source>
        <dbReference type="ARBA" id="ARBA00007530"/>
    </source>
</evidence>
<reference evidence="9" key="1">
    <citation type="journal article" date="2011" name="Genome Res.">
        <title>Deep small RNA sequencing from the nematode Ascaris reveals conservation, functional diversification, and novel developmental profiles.</title>
        <authorList>
            <person name="Wang J."/>
            <person name="Czech B."/>
            <person name="Crunk A."/>
            <person name="Wallace A."/>
            <person name="Mitreva M."/>
            <person name="Hannon G.J."/>
            <person name="Davis R.E."/>
        </authorList>
    </citation>
    <scope>NUCLEOTIDE SEQUENCE</scope>
</reference>
<dbReference type="GO" id="GO:0003743">
    <property type="term" value="F:translation initiation factor activity"/>
    <property type="evidence" value="ECO:0007669"/>
    <property type="project" value="UniProtKB-KW"/>
</dbReference>
<dbReference type="GO" id="GO:0051123">
    <property type="term" value="P:RNA polymerase II preinitiation complex assembly"/>
    <property type="evidence" value="ECO:0007669"/>
    <property type="project" value="TreeGrafter"/>
</dbReference>
<feature type="region of interest" description="Disordered" evidence="7">
    <location>
        <begin position="389"/>
        <end position="414"/>
    </location>
</feature>
<feature type="compositionally biased region" description="Polar residues" evidence="7">
    <location>
        <begin position="21"/>
        <end position="39"/>
    </location>
</feature>
<dbReference type="CDD" id="cd07981">
    <property type="entry name" value="HFD_TAF12"/>
    <property type="match status" value="1"/>
</dbReference>
<keyword evidence="9" id="KW-0396">Initiation factor</keyword>
<dbReference type="PANTHER" id="PTHR12264">
    <property type="entry name" value="TRANSCRIPTION INITIATION FACTOR TFIID SUBUNIT 12"/>
    <property type="match status" value="1"/>
</dbReference>
<feature type="region of interest" description="Disordered" evidence="7">
    <location>
        <begin position="1"/>
        <end position="39"/>
    </location>
</feature>
<comment type="subcellular location">
    <subcellularLocation>
        <location evidence="1">Nucleus</location>
    </subcellularLocation>
</comment>
<dbReference type="EMBL" id="JI170004">
    <property type="protein sequence ID" value="ADY44257.1"/>
    <property type="molecule type" value="mRNA"/>
</dbReference>
<dbReference type="InterPro" id="IPR037794">
    <property type="entry name" value="TAF12"/>
</dbReference>
<evidence type="ECO:0000256" key="1">
    <source>
        <dbReference type="ARBA" id="ARBA00004123"/>
    </source>
</evidence>
<keyword evidence="4" id="KW-0805">Transcription regulation</keyword>
<dbReference type="SUPFAM" id="SSF47113">
    <property type="entry name" value="Histone-fold"/>
    <property type="match status" value="1"/>
</dbReference>
<organism evidence="9">
    <name type="scientific">Ascaris suum</name>
    <name type="common">Pig roundworm</name>
    <name type="synonym">Ascaris lumbricoides</name>
    <dbReference type="NCBI Taxonomy" id="6253"/>
    <lineage>
        <taxon>Eukaryota</taxon>
        <taxon>Metazoa</taxon>
        <taxon>Ecdysozoa</taxon>
        <taxon>Nematoda</taxon>
        <taxon>Chromadorea</taxon>
        <taxon>Rhabditida</taxon>
        <taxon>Spirurina</taxon>
        <taxon>Ascaridomorpha</taxon>
        <taxon>Ascaridoidea</taxon>
        <taxon>Ascarididae</taxon>
        <taxon>Ascaris</taxon>
    </lineage>
</organism>
<dbReference type="GO" id="GO:0000124">
    <property type="term" value="C:SAGA complex"/>
    <property type="evidence" value="ECO:0007669"/>
    <property type="project" value="InterPro"/>
</dbReference>
<dbReference type="Gene3D" id="1.10.20.10">
    <property type="entry name" value="Histone, subunit A"/>
    <property type="match status" value="1"/>
</dbReference>
<evidence type="ECO:0000256" key="3">
    <source>
        <dbReference type="ARBA" id="ARBA00017484"/>
    </source>
</evidence>
<feature type="domain" description="Transcription initiation factor TFIID subunit 12" evidence="8">
    <location>
        <begin position="320"/>
        <end position="384"/>
    </location>
</feature>
<feature type="compositionally biased region" description="Polar residues" evidence="7">
    <location>
        <begin position="391"/>
        <end position="401"/>
    </location>
</feature>
<accession>F1L2A3</accession>
<evidence type="ECO:0000259" key="8">
    <source>
        <dbReference type="Pfam" id="PF03847"/>
    </source>
</evidence>
<feature type="compositionally biased region" description="Polar residues" evidence="7">
    <location>
        <begin position="293"/>
        <end position="315"/>
    </location>
</feature>
<dbReference type="Pfam" id="PF03847">
    <property type="entry name" value="TFIID_20kDa"/>
    <property type="match status" value="1"/>
</dbReference>
<keyword evidence="5" id="KW-0804">Transcription</keyword>
<evidence type="ECO:0000256" key="7">
    <source>
        <dbReference type="SAM" id="MobiDB-lite"/>
    </source>
</evidence>
<evidence type="ECO:0000313" key="9">
    <source>
        <dbReference type="EMBL" id="ADY44257.1"/>
    </source>
</evidence>